<evidence type="ECO:0000256" key="3">
    <source>
        <dbReference type="ARBA" id="ARBA00022603"/>
    </source>
</evidence>
<dbReference type="EC" id="2.1.1.181" evidence="6"/>
<comment type="similarity">
    <text evidence="6">Belongs to the methyltransferase superfamily. METTL16/RlmF family.</text>
</comment>
<dbReference type="PANTHER" id="PTHR13393:SF0">
    <property type="entry name" value="RNA N6-ADENOSINE-METHYLTRANSFERASE METTL16"/>
    <property type="match status" value="1"/>
</dbReference>
<evidence type="ECO:0000313" key="8">
    <source>
        <dbReference type="Proteomes" id="UP000223749"/>
    </source>
</evidence>
<keyword evidence="1 6" id="KW-0963">Cytoplasm</keyword>
<dbReference type="OrthoDB" id="1115728at2"/>
<dbReference type="Pfam" id="PF05971">
    <property type="entry name" value="Methyltransf_10"/>
    <property type="match status" value="1"/>
</dbReference>
<dbReference type="InterPro" id="IPR016909">
    <property type="entry name" value="rRNA_lsu_MeTfrase_F"/>
</dbReference>
<dbReference type="InterPro" id="IPR029063">
    <property type="entry name" value="SAM-dependent_MTases_sf"/>
</dbReference>
<dbReference type="HAMAP" id="MF_01848">
    <property type="entry name" value="23SrRNA_methyltr_F"/>
    <property type="match status" value="1"/>
</dbReference>
<evidence type="ECO:0000256" key="2">
    <source>
        <dbReference type="ARBA" id="ARBA00022552"/>
    </source>
</evidence>
<keyword evidence="5 6" id="KW-0949">S-adenosyl-L-methionine</keyword>
<evidence type="ECO:0000256" key="6">
    <source>
        <dbReference type="HAMAP-Rule" id="MF_01848"/>
    </source>
</evidence>
<dbReference type="PANTHER" id="PTHR13393">
    <property type="entry name" value="SAM-DEPENDENT METHYLTRANSFERASE"/>
    <property type="match status" value="1"/>
</dbReference>
<dbReference type="EMBL" id="CP024091">
    <property type="protein sequence ID" value="ATP58730.1"/>
    <property type="molecule type" value="Genomic_DNA"/>
</dbReference>
<proteinExistence type="inferred from homology"/>
<dbReference type="AlphaFoldDB" id="A0A2D1UAT8"/>
<keyword evidence="2 6" id="KW-0698">rRNA processing</keyword>
<keyword evidence="8" id="KW-1185">Reference proteome</keyword>
<dbReference type="RefSeq" id="WP_099440624.1">
    <property type="nucleotide sequence ID" value="NZ_CP024091.1"/>
</dbReference>
<dbReference type="SUPFAM" id="SSF53335">
    <property type="entry name" value="S-adenosyl-L-methionine-dependent methyltransferases"/>
    <property type="match status" value="1"/>
</dbReference>
<evidence type="ECO:0000256" key="5">
    <source>
        <dbReference type="ARBA" id="ARBA00022691"/>
    </source>
</evidence>
<name>A0A2D1UAT8_9SPHI</name>
<dbReference type="GO" id="GO:0052907">
    <property type="term" value="F:23S rRNA (adenine(1618)-N(6))-methyltransferase activity"/>
    <property type="evidence" value="ECO:0007669"/>
    <property type="project" value="UniProtKB-EC"/>
</dbReference>
<evidence type="ECO:0000256" key="4">
    <source>
        <dbReference type="ARBA" id="ARBA00022679"/>
    </source>
</evidence>
<keyword evidence="4 6" id="KW-0808">Transferase</keyword>
<dbReference type="PIRSF" id="PIRSF029038">
    <property type="entry name" value="Mtase_YbiN_prd"/>
    <property type="match status" value="1"/>
</dbReference>
<comment type="function">
    <text evidence="6">Specifically methylates the adenine in position 1618 of 23S rRNA.</text>
</comment>
<dbReference type="Proteomes" id="UP000223749">
    <property type="component" value="Chromosome"/>
</dbReference>
<sequence length="314" mass="35338">MSAEKTSLHPRNKHRFRYDFPELIKSYPELKNYVAVNSYGDESIDFSNSEAVKSLNKALLKHFYSISHWDIPAGYLCPPIPGRADYVHYLADLLASVNNGVIPTRKLVKGLDVGLGANCVYPIIGHQEYGWGFVGSEIDPGAIKAAKAIISSNSGLTNAITCRAQSNKQHIFKGIIKPGELFDFTMCNPPFHASAEEAQSGTKRKLQNLGKQKGKEVTLNFGGQNTELWYDGGEVGFIRKMVEESVAFANQCFWFSTLVSKSSNLPFIYKAIQNFNAFEVRTIEMAQGQKVSRFVAWTFLDFEKQENWRKTKWI</sequence>
<comment type="catalytic activity">
    <reaction evidence="6">
        <text>adenosine(1618) in 23S rRNA + S-adenosyl-L-methionine = N(6)-methyladenosine(1618) in 23S rRNA + S-adenosyl-L-homocysteine + H(+)</text>
        <dbReference type="Rhea" id="RHEA:16497"/>
        <dbReference type="Rhea" id="RHEA-COMP:10229"/>
        <dbReference type="Rhea" id="RHEA-COMP:10231"/>
        <dbReference type="ChEBI" id="CHEBI:15378"/>
        <dbReference type="ChEBI" id="CHEBI:57856"/>
        <dbReference type="ChEBI" id="CHEBI:59789"/>
        <dbReference type="ChEBI" id="CHEBI:74411"/>
        <dbReference type="ChEBI" id="CHEBI:74449"/>
        <dbReference type="EC" id="2.1.1.181"/>
    </reaction>
</comment>
<keyword evidence="3 6" id="KW-0489">Methyltransferase</keyword>
<reference evidence="7 8" key="1">
    <citation type="submission" date="2017-10" db="EMBL/GenBank/DDBJ databases">
        <title>Whole genome of Pedobacter ginsengisoli T01R-27 isolated from tomato rhizosphere.</title>
        <authorList>
            <person name="Weon H.-Y."/>
            <person name="Lee S.A."/>
            <person name="Sang M.K."/>
            <person name="Song J."/>
        </authorList>
    </citation>
    <scope>NUCLEOTIDE SEQUENCE [LARGE SCALE GENOMIC DNA]</scope>
    <source>
        <strain evidence="7 8">T01R-27</strain>
    </source>
</reference>
<evidence type="ECO:0000313" key="7">
    <source>
        <dbReference type="EMBL" id="ATP58730.1"/>
    </source>
</evidence>
<comment type="subcellular location">
    <subcellularLocation>
        <location evidence="6">Cytoplasm</location>
    </subcellularLocation>
</comment>
<dbReference type="Gene3D" id="3.40.50.150">
    <property type="entry name" value="Vaccinia Virus protein VP39"/>
    <property type="match status" value="1"/>
</dbReference>
<dbReference type="NCBIfam" id="NF008725">
    <property type="entry name" value="PRK11727.1"/>
    <property type="match status" value="1"/>
</dbReference>
<organism evidence="7 8">
    <name type="scientific">Pedobacter ginsengisoli</name>
    <dbReference type="NCBI Taxonomy" id="363852"/>
    <lineage>
        <taxon>Bacteria</taxon>
        <taxon>Pseudomonadati</taxon>
        <taxon>Bacteroidota</taxon>
        <taxon>Sphingobacteriia</taxon>
        <taxon>Sphingobacteriales</taxon>
        <taxon>Sphingobacteriaceae</taxon>
        <taxon>Pedobacter</taxon>
    </lineage>
</organism>
<dbReference type="InterPro" id="IPR010286">
    <property type="entry name" value="METTL16/RlmF"/>
</dbReference>
<dbReference type="GO" id="GO:0070475">
    <property type="term" value="P:rRNA base methylation"/>
    <property type="evidence" value="ECO:0007669"/>
    <property type="project" value="TreeGrafter"/>
</dbReference>
<evidence type="ECO:0000256" key="1">
    <source>
        <dbReference type="ARBA" id="ARBA00022490"/>
    </source>
</evidence>
<dbReference type="KEGG" id="pgs:CPT03_20810"/>
<dbReference type="GO" id="GO:0005737">
    <property type="term" value="C:cytoplasm"/>
    <property type="evidence" value="ECO:0007669"/>
    <property type="project" value="UniProtKB-SubCell"/>
</dbReference>
<gene>
    <name evidence="6" type="primary">rlmF</name>
    <name evidence="7" type="ORF">CPT03_20810</name>
</gene>
<protein>
    <recommendedName>
        <fullName evidence="6">Ribosomal RNA large subunit methyltransferase F</fullName>
        <ecNumber evidence="6">2.1.1.181</ecNumber>
    </recommendedName>
    <alternativeName>
        <fullName evidence="6">23S rRNA mA1618 methyltransferase</fullName>
    </alternativeName>
    <alternativeName>
        <fullName evidence="6">rRNA adenine N-6-methyltransferase</fullName>
    </alternativeName>
</protein>
<accession>A0A2D1UAT8</accession>